<dbReference type="STRING" id="229203.SAMN05444338_12215"/>
<proteinExistence type="predicted"/>
<sequence>MNSQTLLTDWNFMRFVRLGLGVYIGIQAYQTQSIISALLAAFLLYQVITNTGCCGTNGCAIPTKKNNTDTTEDVEFEEITSK</sequence>
<dbReference type="Proteomes" id="UP000198569">
    <property type="component" value="Unassembled WGS sequence"/>
</dbReference>
<dbReference type="EMBL" id="FNMV01000022">
    <property type="protein sequence ID" value="SDY01930.1"/>
    <property type="molecule type" value="Genomic_DNA"/>
</dbReference>
<reference evidence="3" key="1">
    <citation type="submission" date="2016-10" db="EMBL/GenBank/DDBJ databases">
        <authorList>
            <person name="Varghese N."/>
            <person name="Submissions S."/>
        </authorList>
    </citation>
    <scope>NUCLEOTIDE SEQUENCE [LARGE SCALE GENOMIC DNA]</scope>
    <source>
        <strain evidence="3">DSM 15718</strain>
    </source>
</reference>
<feature type="transmembrane region" description="Helical" evidence="1">
    <location>
        <begin position="20"/>
        <end position="45"/>
    </location>
</feature>
<keyword evidence="1" id="KW-1133">Transmembrane helix</keyword>
<gene>
    <name evidence="2" type="ORF">SAMN05444338_12215</name>
</gene>
<evidence type="ECO:0000313" key="2">
    <source>
        <dbReference type="EMBL" id="SDY01930.1"/>
    </source>
</evidence>
<accession>A0A1H3GFT2</accession>
<name>A0A1H3GFT2_9FLAO</name>
<evidence type="ECO:0000313" key="3">
    <source>
        <dbReference type="Proteomes" id="UP000198569"/>
    </source>
</evidence>
<dbReference type="OrthoDB" id="1049592at2"/>
<dbReference type="AlphaFoldDB" id="A0A1H3GFT2"/>
<organism evidence="2 3">
    <name type="scientific">Flavobacterium degerlachei</name>
    <dbReference type="NCBI Taxonomy" id="229203"/>
    <lineage>
        <taxon>Bacteria</taxon>
        <taxon>Pseudomonadati</taxon>
        <taxon>Bacteroidota</taxon>
        <taxon>Flavobacteriia</taxon>
        <taxon>Flavobacteriales</taxon>
        <taxon>Flavobacteriaceae</taxon>
        <taxon>Flavobacterium</taxon>
    </lineage>
</organism>
<protein>
    <submittedName>
        <fullName evidence="2">Uncharacterized protein</fullName>
    </submittedName>
</protein>
<dbReference type="RefSeq" id="WP_091435201.1">
    <property type="nucleotide sequence ID" value="NZ_FNMV01000022.1"/>
</dbReference>
<evidence type="ECO:0000256" key="1">
    <source>
        <dbReference type="SAM" id="Phobius"/>
    </source>
</evidence>
<keyword evidence="3" id="KW-1185">Reference proteome</keyword>
<keyword evidence="1" id="KW-0812">Transmembrane</keyword>
<keyword evidence="1" id="KW-0472">Membrane</keyword>